<reference evidence="4 5" key="1">
    <citation type="journal article" date="2015" name="J. Microbiol.">
        <title>Sphingosinicella ginsenosidimutans sp. nov., with ginsenoside converting activity.</title>
        <authorList>
            <person name="Kim J.K."/>
            <person name="Kang M.S."/>
            <person name="Park S.C."/>
            <person name="Kim K.M."/>
            <person name="Choi K."/>
            <person name="Yoon M.H."/>
            <person name="Im W.T."/>
        </authorList>
    </citation>
    <scope>NUCLEOTIDE SEQUENCE [LARGE SCALE GENOMIC DNA]</scope>
    <source>
        <strain evidence="4 5">BS-11</strain>
    </source>
</reference>
<dbReference type="OrthoDB" id="108135at2"/>
<dbReference type="RefSeq" id="WP_147041665.1">
    <property type="nucleotide sequence ID" value="NZ_BAABIR010000001.1"/>
</dbReference>
<dbReference type="GO" id="GO:0046677">
    <property type="term" value="P:response to antibiotic"/>
    <property type="evidence" value="ECO:0007669"/>
    <property type="project" value="InterPro"/>
</dbReference>
<dbReference type="Gene3D" id="3.40.710.10">
    <property type="entry name" value="DD-peptidase/beta-lactamase superfamily"/>
    <property type="match status" value="1"/>
</dbReference>
<dbReference type="Proteomes" id="UP000321249">
    <property type="component" value="Unassembled WGS sequence"/>
</dbReference>
<dbReference type="InterPro" id="IPR012338">
    <property type="entry name" value="Beta-lactam/transpept-like"/>
</dbReference>
<feature type="domain" description="Beta-lactamase class A catalytic" evidence="3">
    <location>
        <begin position="163"/>
        <end position="282"/>
    </location>
</feature>
<dbReference type="Pfam" id="PF13354">
    <property type="entry name" value="Beta-lactamase2"/>
    <property type="match status" value="1"/>
</dbReference>
<keyword evidence="2" id="KW-0732">Signal</keyword>
<dbReference type="AlphaFoldDB" id="A0A5C6TNQ1"/>
<evidence type="ECO:0000259" key="3">
    <source>
        <dbReference type="Pfam" id="PF13354"/>
    </source>
</evidence>
<dbReference type="GO" id="GO:0008800">
    <property type="term" value="F:beta-lactamase activity"/>
    <property type="evidence" value="ECO:0007669"/>
    <property type="project" value="UniProtKB-EC"/>
</dbReference>
<evidence type="ECO:0000313" key="5">
    <source>
        <dbReference type="Proteomes" id="UP000321249"/>
    </source>
</evidence>
<dbReference type="PANTHER" id="PTHR35333:SF5">
    <property type="entry name" value="CONSERVED LIPOPROTEIN LPQF-RELATED"/>
    <property type="match status" value="1"/>
</dbReference>
<evidence type="ECO:0000256" key="2">
    <source>
        <dbReference type="SAM" id="SignalP"/>
    </source>
</evidence>
<accession>A0A5C6TNQ1</accession>
<keyword evidence="5" id="KW-1185">Reference proteome</keyword>
<dbReference type="EMBL" id="VOQQ01000001">
    <property type="protein sequence ID" value="TXC62277.1"/>
    <property type="molecule type" value="Genomic_DNA"/>
</dbReference>
<dbReference type="PANTHER" id="PTHR35333">
    <property type="entry name" value="BETA-LACTAMASE"/>
    <property type="match status" value="1"/>
</dbReference>
<feature type="chain" id="PRO_5022779710" description="Beta-lactamase class A catalytic domain-containing protein" evidence="2">
    <location>
        <begin position="30"/>
        <end position="442"/>
    </location>
</feature>
<feature type="signal peptide" evidence="2">
    <location>
        <begin position="1"/>
        <end position="29"/>
    </location>
</feature>
<sequence>MPRSRPAISAVATAIAAMLAMPAPVAAQATPQTTANHASASAALTQRADDVVALLNGGGDPDALFAPAFLAQVPAERMRAISAQIVQQYGRAERVTGIAPRDARSGTIDIATERGTLHILIGVAADPPHRIETLLVTGAELSGDTMDAVTAEIRALPGTASMVVARLGDGPPQPMAGIEPDRAMAIGSAFKLFILAELDRQVRAGQRHWADVVPLDRRSAPSGILQAWPAGTPMTLQTLATLMISISDNTATDTLLHIAGRENVERMMTTIGVAAAPRNRPLLSTLELFALKAAPQPAYDAWRNADEAGRRRLLARDYAALDAAQLPADLLAGPPSRIDTLEWFASPMDLARTMDWLRREGSETARAILAVNPGGPALRGRFAYVGYKGGSEPGVIDLTWLLRDREGAWFVVTGAWNNPAAAVDEARFLGLMTRVATLVQGS</sequence>
<organism evidence="4 5">
    <name type="scientific">Allosphingosinicella ginsenosidimutans</name>
    <dbReference type="NCBI Taxonomy" id="1176539"/>
    <lineage>
        <taxon>Bacteria</taxon>
        <taxon>Pseudomonadati</taxon>
        <taxon>Pseudomonadota</taxon>
        <taxon>Alphaproteobacteria</taxon>
        <taxon>Sphingomonadales</taxon>
        <taxon>Sphingomonadaceae</taxon>
        <taxon>Allosphingosinicella</taxon>
    </lineage>
</organism>
<comment type="caution">
    <text evidence="4">The sequence shown here is derived from an EMBL/GenBank/DDBJ whole genome shotgun (WGS) entry which is preliminary data.</text>
</comment>
<protein>
    <recommendedName>
        <fullName evidence="3">Beta-lactamase class A catalytic domain-containing protein</fullName>
    </recommendedName>
</protein>
<evidence type="ECO:0000256" key="1">
    <source>
        <dbReference type="ARBA" id="ARBA00001526"/>
    </source>
</evidence>
<dbReference type="GO" id="GO:0030655">
    <property type="term" value="P:beta-lactam antibiotic catabolic process"/>
    <property type="evidence" value="ECO:0007669"/>
    <property type="project" value="InterPro"/>
</dbReference>
<evidence type="ECO:0000313" key="4">
    <source>
        <dbReference type="EMBL" id="TXC62277.1"/>
    </source>
</evidence>
<dbReference type="InterPro" id="IPR000871">
    <property type="entry name" value="Beta-lactam_class-A"/>
</dbReference>
<comment type="catalytic activity">
    <reaction evidence="1">
        <text>a beta-lactam + H2O = a substituted beta-amino acid</text>
        <dbReference type="Rhea" id="RHEA:20401"/>
        <dbReference type="ChEBI" id="CHEBI:15377"/>
        <dbReference type="ChEBI" id="CHEBI:35627"/>
        <dbReference type="ChEBI" id="CHEBI:140347"/>
        <dbReference type="EC" id="3.5.2.6"/>
    </reaction>
</comment>
<gene>
    <name evidence="4" type="ORF">FRZ32_00575</name>
</gene>
<dbReference type="SUPFAM" id="SSF56601">
    <property type="entry name" value="beta-lactamase/transpeptidase-like"/>
    <property type="match status" value="1"/>
</dbReference>
<dbReference type="InterPro" id="IPR045155">
    <property type="entry name" value="Beta-lactam_cat"/>
</dbReference>
<name>A0A5C6TNQ1_9SPHN</name>
<proteinExistence type="predicted"/>